<dbReference type="Proteomes" id="UP000313359">
    <property type="component" value="Unassembled WGS sequence"/>
</dbReference>
<dbReference type="OrthoDB" id="2152029at2759"/>
<proteinExistence type="inferred from homology"/>
<dbReference type="InterPro" id="IPR029058">
    <property type="entry name" value="AB_hydrolase_fold"/>
</dbReference>
<organism evidence="6 7">
    <name type="scientific">Lentinus tigrinus ALCF2SS1-6</name>
    <dbReference type="NCBI Taxonomy" id="1328759"/>
    <lineage>
        <taxon>Eukaryota</taxon>
        <taxon>Fungi</taxon>
        <taxon>Dikarya</taxon>
        <taxon>Basidiomycota</taxon>
        <taxon>Agaricomycotina</taxon>
        <taxon>Agaricomycetes</taxon>
        <taxon>Polyporales</taxon>
        <taxon>Polyporaceae</taxon>
        <taxon>Lentinus</taxon>
    </lineage>
</organism>
<dbReference type="GO" id="GO:0016787">
    <property type="term" value="F:hydrolase activity"/>
    <property type="evidence" value="ECO:0007669"/>
    <property type="project" value="UniProtKB-KW"/>
</dbReference>
<gene>
    <name evidence="6" type="ORF">L227DRAFT_496790</name>
</gene>
<feature type="active site" evidence="3">
    <location>
        <position position="230"/>
    </location>
</feature>
<feature type="transmembrane region" description="Helical" evidence="4">
    <location>
        <begin position="15"/>
        <end position="36"/>
    </location>
</feature>
<dbReference type="InterPro" id="IPR013094">
    <property type="entry name" value="AB_hydrolase_3"/>
</dbReference>
<reference evidence="6" key="1">
    <citation type="journal article" date="2018" name="Genome Biol. Evol.">
        <title>Genomics and development of Lentinus tigrinus, a white-rot wood-decaying mushroom with dimorphic fruiting bodies.</title>
        <authorList>
            <person name="Wu B."/>
            <person name="Xu Z."/>
            <person name="Knudson A."/>
            <person name="Carlson A."/>
            <person name="Chen N."/>
            <person name="Kovaka S."/>
            <person name="LaButti K."/>
            <person name="Lipzen A."/>
            <person name="Pennachio C."/>
            <person name="Riley R."/>
            <person name="Schakwitz W."/>
            <person name="Umezawa K."/>
            <person name="Ohm R.A."/>
            <person name="Grigoriev I.V."/>
            <person name="Nagy L.G."/>
            <person name="Gibbons J."/>
            <person name="Hibbett D."/>
        </authorList>
    </citation>
    <scope>NUCLEOTIDE SEQUENCE [LARGE SCALE GENOMIC DNA]</scope>
    <source>
        <strain evidence="6">ALCF2SS1-6</strain>
    </source>
</reference>
<evidence type="ECO:0000259" key="5">
    <source>
        <dbReference type="Pfam" id="PF07859"/>
    </source>
</evidence>
<sequence length="395" mass="43678">MVEPLTRRQPFKGLYLAYILASTVFVRVPLWSITYLPRHNRPSPTWSLLRCIIVAAYREVMTKLAVQARLKTSHDPPKSDDELKDAKFVWLEGLTEDADVFCGEIRAAAGVTGVRPAKVAAYWFLKPGVSIPADMKAKPGEIVVMHIHGGAFHLGSAHPDSATSNLSRGLVEHSSKLERVLAVDYRLSAAPPDNPVNSFPAAVLDCLAAYQYLIKDLGFEAKNITVAGDSAGGNIVFALVRHLVENTIPALPPPGRLLSCSAWLDLSQSYNTPESSLRRNRKNDILGMGPEYPRAAYLGPLDIEEARTNRYLSPVSLHFEGTEGLFRGFPRTYISAGGLETILDDSTRVAEKLKADGVDVILDVEPNSVHDYTVFAWHEPERTEAFKRFAKWLDE</sequence>
<dbReference type="PANTHER" id="PTHR48081">
    <property type="entry name" value="AB HYDROLASE SUPERFAMILY PROTEIN C4A8.06C"/>
    <property type="match status" value="1"/>
</dbReference>
<keyword evidence="2 6" id="KW-0378">Hydrolase</keyword>
<name>A0A5C2SKL9_9APHY</name>
<accession>A0A5C2SKL9</accession>
<dbReference type="EMBL" id="ML122255">
    <property type="protein sequence ID" value="RPD63814.1"/>
    <property type="molecule type" value="Genomic_DNA"/>
</dbReference>
<keyword evidence="4" id="KW-1133">Transmembrane helix</keyword>
<keyword evidence="4" id="KW-0472">Membrane</keyword>
<evidence type="ECO:0000256" key="1">
    <source>
        <dbReference type="ARBA" id="ARBA00010515"/>
    </source>
</evidence>
<dbReference type="Pfam" id="PF07859">
    <property type="entry name" value="Abhydrolase_3"/>
    <property type="match status" value="1"/>
</dbReference>
<evidence type="ECO:0000256" key="4">
    <source>
        <dbReference type="SAM" id="Phobius"/>
    </source>
</evidence>
<evidence type="ECO:0000313" key="6">
    <source>
        <dbReference type="EMBL" id="RPD63814.1"/>
    </source>
</evidence>
<dbReference type="PROSITE" id="PS01174">
    <property type="entry name" value="LIPASE_GDXG_SER"/>
    <property type="match status" value="1"/>
</dbReference>
<feature type="domain" description="Alpha/beta hydrolase fold-3" evidence="5">
    <location>
        <begin position="144"/>
        <end position="373"/>
    </location>
</feature>
<dbReference type="STRING" id="1328759.A0A5C2SKL9"/>
<protein>
    <submittedName>
        <fullName evidence="6">Alpha/beta-hydrolase</fullName>
    </submittedName>
</protein>
<keyword evidence="7" id="KW-1185">Reference proteome</keyword>
<evidence type="ECO:0000313" key="7">
    <source>
        <dbReference type="Proteomes" id="UP000313359"/>
    </source>
</evidence>
<dbReference type="Gene3D" id="3.40.50.1820">
    <property type="entry name" value="alpha/beta hydrolase"/>
    <property type="match status" value="1"/>
</dbReference>
<comment type="similarity">
    <text evidence="1">Belongs to the 'GDXG' lipolytic enzyme family.</text>
</comment>
<dbReference type="PANTHER" id="PTHR48081:SF8">
    <property type="entry name" value="ALPHA_BETA HYDROLASE FOLD-3 DOMAIN-CONTAINING PROTEIN-RELATED"/>
    <property type="match status" value="1"/>
</dbReference>
<dbReference type="InterPro" id="IPR050300">
    <property type="entry name" value="GDXG_lipolytic_enzyme"/>
</dbReference>
<dbReference type="AlphaFoldDB" id="A0A5C2SKL9"/>
<keyword evidence="4" id="KW-0812">Transmembrane</keyword>
<evidence type="ECO:0000256" key="2">
    <source>
        <dbReference type="ARBA" id="ARBA00022801"/>
    </source>
</evidence>
<evidence type="ECO:0000256" key="3">
    <source>
        <dbReference type="PROSITE-ProRule" id="PRU10038"/>
    </source>
</evidence>
<dbReference type="SUPFAM" id="SSF53474">
    <property type="entry name" value="alpha/beta-Hydrolases"/>
    <property type="match status" value="1"/>
</dbReference>
<dbReference type="InterPro" id="IPR033140">
    <property type="entry name" value="Lipase_GDXG_put_SER_AS"/>
</dbReference>